<dbReference type="InterPro" id="IPR004378">
    <property type="entry name" value="F420H2_quin_Rdtase"/>
</dbReference>
<keyword evidence="4" id="KW-1185">Reference proteome</keyword>
<evidence type="ECO:0008006" key="5">
    <source>
        <dbReference type="Google" id="ProtNLM"/>
    </source>
</evidence>
<dbReference type="EMBL" id="AP022588">
    <property type="protein sequence ID" value="BBY30335.1"/>
    <property type="molecule type" value="Genomic_DNA"/>
</dbReference>
<dbReference type="Pfam" id="PF04075">
    <property type="entry name" value="F420H2_quin_red"/>
    <property type="match status" value="1"/>
</dbReference>
<dbReference type="InterPro" id="IPR012349">
    <property type="entry name" value="Split_barrel_FMN-bd"/>
</dbReference>
<sequence>MTFTATNGTQGARQPGNGRVLRWMNRAMMGVLRRTGGKFGKIDALVLTTVGRKSGQPRSTPVGYFTDGPDAWLVVASAAGAPNNPAWYHNIAAHPDQVRIEIGTLHVDVAAEQLHGYARANAWRTVIASAPQFGKYEQKTDREIPVIRLTRRSAAGASAEREGNLT</sequence>
<dbReference type="Proteomes" id="UP000467193">
    <property type="component" value="Chromosome"/>
</dbReference>
<evidence type="ECO:0000313" key="4">
    <source>
        <dbReference type="Proteomes" id="UP000467193"/>
    </source>
</evidence>
<protein>
    <recommendedName>
        <fullName evidence="5">Nitroreductase</fullName>
    </recommendedName>
</protein>
<dbReference type="AlphaFoldDB" id="A0A7I7QVP9"/>
<organism evidence="3 4">
    <name type="scientific">Mycolicibacterium sediminis</name>
    <dbReference type="NCBI Taxonomy" id="1286180"/>
    <lineage>
        <taxon>Bacteria</taxon>
        <taxon>Bacillati</taxon>
        <taxon>Actinomycetota</taxon>
        <taxon>Actinomycetes</taxon>
        <taxon>Mycobacteriales</taxon>
        <taxon>Mycobacteriaceae</taxon>
        <taxon>Mycolicibacterium</taxon>
    </lineage>
</organism>
<proteinExistence type="inferred from homology"/>
<dbReference type="GO" id="GO:0016491">
    <property type="term" value="F:oxidoreductase activity"/>
    <property type="evidence" value="ECO:0007669"/>
    <property type="project" value="InterPro"/>
</dbReference>
<reference evidence="3 4" key="1">
    <citation type="journal article" date="2019" name="Emerg. Microbes Infect.">
        <title>Comprehensive subspecies identification of 175 nontuberculous mycobacteria species based on 7547 genomic profiles.</title>
        <authorList>
            <person name="Matsumoto Y."/>
            <person name="Kinjo T."/>
            <person name="Motooka D."/>
            <person name="Nabeya D."/>
            <person name="Jung N."/>
            <person name="Uechi K."/>
            <person name="Horii T."/>
            <person name="Iida T."/>
            <person name="Fujita J."/>
            <person name="Nakamura S."/>
        </authorList>
    </citation>
    <scope>NUCLEOTIDE SEQUENCE [LARGE SCALE GENOMIC DNA]</scope>
    <source>
        <strain evidence="3 4">JCM 17899</strain>
    </source>
</reference>
<dbReference type="RefSeq" id="WP_174266860.1">
    <property type="nucleotide sequence ID" value="NZ_AP022588.1"/>
</dbReference>
<evidence type="ECO:0000313" key="3">
    <source>
        <dbReference type="EMBL" id="BBY30335.1"/>
    </source>
</evidence>
<dbReference type="Gene3D" id="2.30.110.10">
    <property type="entry name" value="Electron Transport, Fmn-binding Protein, Chain A"/>
    <property type="match status" value="1"/>
</dbReference>
<dbReference type="PANTHER" id="PTHR39428:SF1">
    <property type="entry name" value="F420H(2)-DEPENDENT QUINONE REDUCTASE RV1261C"/>
    <property type="match status" value="1"/>
</dbReference>
<dbReference type="NCBIfam" id="TIGR00026">
    <property type="entry name" value="hi_GC_TIGR00026"/>
    <property type="match status" value="1"/>
</dbReference>
<comment type="similarity">
    <text evidence="1">Belongs to the F420H(2)-dependent quinone reductase family.</text>
</comment>
<accession>A0A7I7QVP9</accession>
<evidence type="ECO:0000256" key="1">
    <source>
        <dbReference type="ARBA" id="ARBA00008710"/>
    </source>
</evidence>
<gene>
    <name evidence="3" type="ORF">MSEDJ_44310</name>
</gene>
<dbReference type="KEGG" id="msei:MSEDJ_44310"/>
<name>A0A7I7QVP9_9MYCO</name>
<dbReference type="GO" id="GO:0070967">
    <property type="term" value="F:coenzyme F420 binding"/>
    <property type="evidence" value="ECO:0007669"/>
    <property type="project" value="TreeGrafter"/>
</dbReference>
<dbReference type="SUPFAM" id="SSF50475">
    <property type="entry name" value="FMN-binding split barrel"/>
    <property type="match status" value="1"/>
</dbReference>
<comment type="catalytic activity">
    <reaction evidence="2">
        <text>oxidized coenzyme F420-(gamma-L-Glu)(n) + a quinol + H(+) = reduced coenzyme F420-(gamma-L-Glu)(n) + a quinone</text>
        <dbReference type="Rhea" id="RHEA:39663"/>
        <dbReference type="Rhea" id="RHEA-COMP:12939"/>
        <dbReference type="Rhea" id="RHEA-COMP:14378"/>
        <dbReference type="ChEBI" id="CHEBI:15378"/>
        <dbReference type="ChEBI" id="CHEBI:24646"/>
        <dbReference type="ChEBI" id="CHEBI:132124"/>
        <dbReference type="ChEBI" id="CHEBI:133980"/>
        <dbReference type="ChEBI" id="CHEBI:139511"/>
    </reaction>
</comment>
<dbReference type="PANTHER" id="PTHR39428">
    <property type="entry name" value="F420H(2)-DEPENDENT QUINONE REDUCTASE RV1261C"/>
    <property type="match status" value="1"/>
</dbReference>
<dbReference type="GO" id="GO:0005886">
    <property type="term" value="C:plasma membrane"/>
    <property type="evidence" value="ECO:0007669"/>
    <property type="project" value="TreeGrafter"/>
</dbReference>
<evidence type="ECO:0000256" key="2">
    <source>
        <dbReference type="ARBA" id="ARBA00049106"/>
    </source>
</evidence>